<organism evidence="1 2">
    <name type="scientific">Iningainema tapete BLCC-T55</name>
    <dbReference type="NCBI Taxonomy" id="2748662"/>
    <lineage>
        <taxon>Bacteria</taxon>
        <taxon>Bacillati</taxon>
        <taxon>Cyanobacteriota</taxon>
        <taxon>Cyanophyceae</taxon>
        <taxon>Nostocales</taxon>
        <taxon>Scytonemataceae</taxon>
        <taxon>Iningainema tapete</taxon>
    </lineage>
</organism>
<dbReference type="AlphaFoldDB" id="A0A8J7BY68"/>
<keyword evidence="2" id="KW-1185">Reference proteome</keyword>
<dbReference type="Proteomes" id="UP000629098">
    <property type="component" value="Unassembled WGS sequence"/>
</dbReference>
<proteinExistence type="predicted"/>
<accession>A0A8J7BY68</accession>
<evidence type="ECO:0000313" key="1">
    <source>
        <dbReference type="EMBL" id="MBD2773778.1"/>
    </source>
</evidence>
<dbReference type="EMBL" id="JACXAE010000060">
    <property type="protein sequence ID" value="MBD2773778.1"/>
    <property type="molecule type" value="Genomic_DNA"/>
</dbReference>
<name>A0A8J7BY68_9CYAN</name>
<protein>
    <submittedName>
        <fullName evidence="1">Uncharacterized protein</fullName>
    </submittedName>
</protein>
<comment type="caution">
    <text evidence="1">The sequence shown here is derived from an EMBL/GenBank/DDBJ whole genome shotgun (WGS) entry which is preliminary data.</text>
</comment>
<dbReference type="RefSeq" id="WP_190830123.1">
    <property type="nucleotide sequence ID" value="NZ_CAWPPI010000060.1"/>
</dbReference>
<reference evidence="1" key="1">
    <citation type="submission" date="2020-09" db="EMBL/GenBank/DDBJ databases">
        <title>Iningainema tapete sp. nov. (Scytonemataceae, Cyanobacteria) from greenhouses in central Florida (USA) produces two types of nodularin with biosynthetic potential for microcystin-LR and anabaenopeptins.</title>
        <authorList>
            <person name="Berthold D.E."/>
            <person name="Lefler F.W."/>
            <person name="Huang I.-S."/>
            <person name="Abdulla H."/>
            <person name="Zimba P.V."/>
            <person name="Laughinghouse H.D. IV."/>
        </authorList>
    </citation>
    <scope>NUCLEOTIDE SEQUENCE</scope>
    <source>
        <strain evidence="1">BLCCT55</strain>
    </source>
</reference>
<sequence length="73" mass="8661">MRLLWDEWEAANQEIEEVASKFIFANCYNSQFACIVLQAHPEDFSTTQYQVSESKKPQDFVEKELFINLHNFL</sequence>
<gene>
    <name evidence="1" type="ORF">ICL16_17290</name>
</gene>
<evidence type="ECO:0000313" key="2">
    <source>
        <dbReference type="Proteomes" id="UP000629098"/>
    </source>
</evidence>